<keyword evidence="4 5" id="KW-0472">Membrane</keyword>
<evidence type="ECO:0000313" key="6">
    <source>
        <dbReference type="EMBL" id="BCG47260.1"/>
    </source>
</evidence>
<comment type="subcellular location">
    <subcellularLocation>
        <location evidence="5">Cell membrane</location>
        <topology evidence="5">Multi-pass membrane protein</topology>
    </subcellularLocation>
    <subcellularLocation>
        <location evidence="1">Membrane</location>
        <topology evidence="1">Multi-pass membrane protein</topology>
    </subcellularLocation>
</comment>
<dbReference type="PANTHER" id="PTHR43701">
    <property type="entry name" value="MEMBRANE TRANSPORTER PROTEIN MJ0441-RELATED"/>
    <property type="match status" value="1"/>
</dbReference>
<reference evidence="6 7" key="1">
    <citation type="submission" date="2020-06" db="EMBL/GenBank/DDBJ databases">
        <title>Interaction of electrochemicaly active bacteria, Geobacter bremensis R4 on different carbon anode.</title>
        <authorList>
            <person name="Meng L."/>
            <person name="Yoshida N."/>
        </authorList>
    </citation>
    <scope>NUCLEOTIDE SEQUENCE [LARGE SCALE GENOMIC DNA]</scope>
    <source>
        <strain evidence="6 7">R4</strain>
    </source>
</reference>
<feature type="transmembrane region" description="Helical" evidence="5">
    <location>
        <begin position="50"/>
        <end position="67"/>
    </location>
</feature>
<dbReference type="EMBL" id="AP023213">
    <property type="protein sequence ID" value="BCG47260.1"/>
    <property type="molecule type" value="Genomic_DNA"/>
</dbReference>
<gene>
    <name evidence="6" type="ORF">GEOBRER4_n2088</name>
</gene>
<evidence type="ECO:0000256" key="2">
    <source>
        <dbReference type="ARBA" id="ARBA00022692"/>
    </source>
</evidence>
<evidence type="ECO:0000256" key="3">
    <source>
        <dbReference type="ARBA" id="ARBA00022989"/>
    </source>
</evidence>
<feature type="transmembrane region" description="Helical" evidence="5">
    <location>
        <begin position="196"/>
        <end position="217"/>
    </location>
</feature>
<dbReference type="InterPro" id="IPR002781">
    <property type="entry name" value="TM_pro_TauE-like"/>
</dbReference>
<accession>A0A6S6M1B9</accession>
<feature type="transmembrane region" description="Helical" evidence="5">
    <location>
        <begin position="132"/>
        <end position="160"/>
    </location>
</feature>
<keyword evidence="2 5" id="KW-0812">Transmembrane</keyword>
<evidence type="ECO:0000256" key="1">
    <source>
        <dbReference type="ARBA" id="ARBA00004141"/>
    </source>
</evidence>
<keyword evidence="3 5" id="KW-1133">Transmembrane helix</keyword>
<name>A0A6S6M1B9_9BACT</name>
<sequence length="245" mass="25369">MTLPFLSLLLATVLVVAVLYSSVGHGGASGYIATLALFSVAPAAFKPTALVLNLLVAGVATCVFFRAGHFSWRLLWPFALTSVPCSFVGGYLVLPDHVYKPLVGLVLVASAVRLSCHTQREDTAVKPPPTPVALLVGALLGLLSGLTGVGGGIFLSPLLLLFKWGRVREISAVAAVFILVNSAAGLLGHLSSLQQIPYFVPLLAFAALLGGVIGSYLGSARLPVVGIVKALSMVLMVAGVKMLLV</sequence>
<evidence type="ECO:0000256" key="4">
    <source>
        <dbReference type="ARBA" id="ARBA00023136"/>
    </source>
</evidence>
<proteinExistence type="inferred from homology"/>
<evidence type="ECO:0000256" key="5">
    <source>
        <dbReference type="RuleBase" id="RU363041"/>
    </source>
</evidence>
<dbReference type="PANTHER" id="PTHR43701:SF5">
    <property type="entry name" value="MEMBRANE TRANSPORTER PROTEIN-RELATED"/>
    <property type="match status" value="1"/>
</dbReference>
<comment type="similarity">
    <text evidence="5">Belongs to the 4-toluene sulfonate uptake permease (TSUP) (TC 2.A.102) family.</text>
</comment>
<evidence type="ECO:0000313" key="7">
    <source>
        <dbReference type="Proteomes" id="UP000515472"/>
    </source>
</evidence>
<dbReference type="Proteomes" id="UP000515472">
    <property type="component" value="Chromosome"/>
</dbReference>
<feature type="transmembrane region" description="Helical" evidence="5">
    <location>
        <begin position="172"/>
        <end position="190"/>
    </location>
</feature>
<organism evidence="6 7">
    <name type="scientific">Citrifermentans bremense</name>
    <dbReference type="NCBI Taxonomy" id="60035"/>
    <lineage>
        <taxon>Bacteria</taxon>
        <taxon>Pseudomonadati</taxon>
        <taxon>Thermodesulfobacteriota</taxon>
        <taxon>Desulfuromonadia</taxon>
        <taxon>Geobacterales</taxon>
        <taxon>Geobacteraceae</taxon>
        <taxon>Citrifermentans</taxon>
    </lineage>
</organism>
<protein>
    <recommendedName>
        <fullName evidence="5">Probable membrane transporter protein</fullName>
    </recommendedName>
</protein>
<dbReference type="InterPro" id="IPR051598">
    <property type="entry name" value="TSUP/Inactive_protease-like"/>
</dbReference>
<keyword evidence="7" id="KW-1185">Reference proteome</keyword>
<dbReference type="KEGG" id="gbn:GEOBRER4_20100"/>
<dbReference type="GO" id="GO:0005886">
    <property type="term" value="C:plasma membrane"/>
    <property type="evidence" value="ECO:0007669"/>
    <property type="project" value="UniProtKB-SubCell"/>
</dbReference>
<feature type="transmembrane region" description="Helical" evidence="5">
    <location>
        <begin position="74"/>
        <end position="94"/>
    </location>
</feature>
<dbReference type="RefSeq" id="WP_185242202.1">
    <property type="nucleotide sequence ID" value="NZ_AP023213.1"/>
</dbReference>
<dbReference type="AlphaFoldDB" id="A0A6S6M1B9"/>
<feature type="transmembrane region" description="Helical" evidence="5">
    <location>
        <begin position="224"/>
        <end position="244"/>
    </location>
</feature>
<keyword evidence="5" id="KW-1003">Cell membrane</keyword>
<dbReference type="Pfam" id="PF01925">
    <property type="entry name" value="TauE"/>
    <property type="match status" value="1"/>
</dbReference>